<dbReference type="KEGG" id="rhf:EUB48_08835"/>
<evidence type="ECO:0000256" key="1">
    <source>
        <dbReference type="ARBA" id="ARBA00023002"/>
    </source>
</evidence>
<evidence type="ECO:0000313" key="3">
    <source>
        <dbReference type="EMBL" id="QDL39715.1"/>
    </source>
</evidence>
<dbReference type="OrthoDB" id="9792858at2"/>
<dbReference type="GO" id="GO:0010181">
    <property type="term" value="F:FMN binding"/>
    <property type="evidence" value="ECO:0007669"/>
    <property type="project" value="InterPro"/>
</dbReference>
<dbReference type="SMART" id="SM00903">
    <property type="entry name" value="Flavin_Reduct"/>
    <property type="match status" value="1"/>
</dbReference>
<proteinExistence type="predicted"/>
<protein>
    <submittedName>
        <fullName evidence="3">Flavin reductase</fullName>
    </submittedName>
</protein>
<dbReference type="InterPro" id="IPR012349">
    <property type="entry name" value="Split_barrel_FMN-bd"/>
</dbReference>
<dbReference type="EMBL" id="CP035503">
    <property type="protein sequence ID" value="QDL39715.1"/>
    <property type="molecule type" value="Genomic_DNA"/>
</dbReference>
<reference evidence="3 4" key="1">
    <citation type="submission" date="2019-01" db="EMBL/GenBank/DDBJ databases">
        <title>Genomic insights into a novel species Rhodoferax sp.</title>
        <authorList>
            <person name="Jin L."/>
        </authorList>
    </citation>
    <scope>NUCLEOTIDE SEQUENCE [LARGE SCALE GENOMIC DNA]</scope>
    <source>
        <strain evidence="3 4">CHu59-6-5</strain>
    </source>
</reference>
<dbReference type="AlphaFoldDB" id="A0A515DH35"/>
<dbReference type="PANTHER" id="PTHR30466:SF1">
    <property type="entry name" value="FMN REDUCTASE (NADH) RUTF"/>
    <property type="match status" value="1"/>
</dbReference>
<keyword evidence="1" id="KW-0560">Oxidoreductase</keyword>
<dbReference type="SUPFAM" id="SSF50475">
    <property type="entry name" value="FMN-binding split barrel"/>
    <property type="match status" value="1"/>
</dbReference>
<dbReference type="Proteomes" id="UP000316798">
    <property type="component" value="Chromosome"/>
</dbReference>
<dbReference type="Pfam" id="PF01613">
    <property type="entry name" value="Flavin_Reduct"/>
    <property type="match status" value="1"/>
</dbReference>
<feature type="domain" description="Flavin reductase like" evidence="2">
    <location>
        <begin position="1"/>
        <end position="143"/>
    </location>
</feature>
<dbReference type="PANTHER" id="PTHR30466">
    <property type="entry name" value="FLAVIN REDUCTASE"/>
    <property type="match status" value="1"/>
</dbReference>
<sequence>MGEFTTGVVVISTEFEGQAHAMTANAFMSGSLEPPLVLVSVAHTARMHARIRQAQCFAISILCNTQLNCSNHFAGKPQTDNPPLFERLHDLPVVAGASLQLATALVHDYDCGDHTLFVGHVQALRAHPDKPRPLLFHGGKYNQLAAADWSAENVPTGFWHDGHEGW</sequence>
<dbReference type="Gene3D" id="2.30.110.10">
    <property type="entry name" value="Electron Transport, Fmn-binding Protein, Chain A"/>
    <property type="match status" value="1"/>
</dbReference>
<keyword evidence="4" id="KW-1185">Reference proteome</keyword>
<accession>A0A515DH35</accession>
<dbReference type="InterPro" id="IPR050268">
    <property type="entry name" value="NADH-dep_flavin_reductase"/>
</dbReference>
<organism evidence="3 4">
    <name type="scientific">Rhodoferax sediminis</name>
    <dbReference type="NCBI Taxonomy" id="2509614"/>
    <lineage>
        <taxon>Bacteria</taxon>
        <taxon>Pseudomonadati</taxon>
        <taxon>Pseudomonadota</taxon>
        <taxon>Betaproteobacteria</taxon>
        <taxon>Burkholderiales</taxon>
        <taxon>Comamonadaceae</taxon>
        <taxon>Rhodoferax</taxon>
    </lineage>
</organism>
<dbReference type="GO" id="GO:0006208">
    <property type="term" value="P:pyrimidine nucleobase catabolic process"/>
    <property type="evidence" value="ECO:0007669"/>
    <property type="project" value="TreeGrafter"/>
</dbReference>
<dbReference type="GO" id="GO:0042602">
    <property type="term" value="F:riboflavin reductase (NADPH) activity"/>
    <property type="evidence" value="ECO:0007669"/>
    <property type="project" value="TreeGrafter"/>
</dbReference>
<name>A0A515DH35_9BURK</name>
<dbReference type="InterPro" id="IPR002563">
    <property type="entry name" value="Flavin_Rdtase-like_dom"/>
</dbReference>
<evidence type="ECO:0000313" key="4">
    <source>
        <dbReference type="Proteomes" id="UP000316798"/>
    </source>
</evidence>
<gene>
    <name evidence="3" type="ORF">EUB48_08835</name>
</gene>
<evidence type="ECO:0000259" key="2">
    <source>
        <dbReference type="SMART" id="SM00903"/>
    </source>
</evidence>